<dbReference type="AlphaFoldDB" id="A0A7J9B1A0"/>
<protein>
    <submittedName>
        <fullName evidence="1">Uncharacterized protein</fullName>
    </submittedName>
</protein>
<proteinExistence type="predicted"/>
<organism evidence="1 2">
    <name type="scientific">Gossypium laxum</name>
    <dbReference type="NCBI Taxonomy" id="34288"/>
    <lineage>
        <taxon>Eukaryota</taxon>
        <taxon>Viridiplantae</taxon>
        <taxon>Streptophyta</taxon>
        <taxon>Embryophyta</taxon>
        <taxon>Tracheophyta</taxon>
        <taxon>Spermatophyta</taxon>
        <taxon>Magnoliopsida</taxon>
        <taxon>eudicotyledons</taxon>
        <taxon>Gunneridae</taxon>
        <taxon>Pentapetalae</taxon>
        <taxon>rosids</taxon>
        <taxon>malvids</taxon>
        <taxon>Malvales</taxon>
        <taxon>Malvaceae</taxon>
        <taxon>Malvoideae</taxon>
        <taxon>Gossypium</taxon>
    </lineage>
</organism>
<reference evidence="1 2" key="1">
    <citation type="journal article" date="2019" name="Genome Biol. Evol.">
        <title>Insights into the evolution of the New World diploid cottons (Gossypium, subgenus Houzingenia) based on genome sequencing.</title>
        <authorList>
            <person name="Grover C.E."/>
            <person name="Arick M.A. 2nd"/>
            <person name="Thrash A."/>
            <person name="Conover J.L."/>
            <person name="Sanders W.S."/>
            <person name="Peterson D.G."/>
            <person name="Frelichowski J.E."/>
            <person name="Scheffler J.A."/>
            <person name="Scheffler B.E."/>
            <person name="Wendel J.F."/>
        </authorList>
    </citation>
    <scope>NUCLEOTIDE SEQUENCE [LARGE SCALE GENOMIC DNA]</scope>
    <source>
        <strain evidence="1">4</strain>
        <tissue evidence="1">Leaf</tissue>
    </source>
</reference>
<dbReference type="EMBL" id="JABEZV010441256">
    <property type="protein sequence ID" value="MBA0729942.1"/>
    <property type="molecule type" value="Genomic_DNA"/>
</dbReference>
<name>A0A7J9B1A0_9ROSI</name>
<dbReference type="PANTHER" id="PTHR48200:SF1">
    <property type="entry name" value="AMINOTRANSFERASE-LIKE PLANT MOBILE DOMAIN-CONTAINING PROTEIN"/>
    <property type="match status" value="1"/>
</dbReference>
<comment type="caution">
    <text evidence="1">The sequence shown here is derived from an EMBL/GenBank/DDBJ whole genome shotgun (WGS) entry which is preliminary data.</text>
</comment>
<dbReference type="PANTHER" id="PTHR48200">
    <property type="entry name" value="PROTEIN, PUTATIVE-RELATED"/>
    <property type="match status" value="1"/>
</dbReference>
<keyword evidence="2" id="KW-1185">Reference proteome</keyword>
<evidence type="ECO:0000313" key="1">
    <source>
        <dbReference type="EMBL" id="MBA0729942.1"/>
    </source>
</evidence>
<accession>A0A7J9B1A0</accession>
<evidence type="ECO:0000313" key="2">
    <source>
        <dbReference type="Proteomes" id="UP000593574"/>
    </source>
</evidence>
<dbReference type="Proteomes" id="UP000593574">
    <property type="component" value="Unassembled WGS sequence"/>
</dbReference>
<gene>
    <name evidence="1" type="ORF">Golax_025782</name>
</gene>
<sequence length="158" mass="18238">MDKYLFRALAQLDKRVTHVLAILAEMFRSLSACRRAGEGRLIGAPWMIPNEIFYRCGDFDWVPLLGIWEAVGYAPLLVLRQYRSKQLILAMQGMAQCEFSCKGDNYKKKDKMINDNILASSQEDVRPIKEHLQVIPSESEIIKQDFEKRSSELGRKIE</sequence>